<protein>
    <submittedName>
        <fullName evidence="2">FAD-dependent oxidoreductase</fullName>
    </submittedName>
</protein>
<reference evidence="2 4" key="2">
    <citation type="submission" date="2020-07" db="EMBL/GenBank/DDBJ databases">
        <title>Identification of Halomonas strains.</title>
        <authorList>
            <person name="Xiao Z."/>
            <person name="Shen J."/>
        </authorList>
    </citation>
    <scope>NUCLEOTIDE SEQUENCE [LARGE SCALE GENOMIC DNA]</scope>
    <source>
        <strain evidence="2 4">DSM 17331</strain>
    </source>
</reference>
<dbReference type="RefSeq" id="WP_181516992.1">
    <property type="nucleotide sequence ID" value="NZ_JABFUB010000001.1"/>
</dbReference>
<dbReference type="GO" id="GO:0016491">
    <property type="term" value="F:oxidoreductase activity"/>
    <property type="evidence" value="ECO:0007669"/>
    <property type="project" value="TreeGrafter"/>
</dbReference>
<organism evidence="2 4">
    <name type="scientific">Billgrantia kenyensis</name>
    <dbReference type="NCBI Taxonomy" id="321266"/>
    <lineage>
        <taxon>Bacteria</taxon>
        <taxon>Pseudomonadati</taxon>
        <taxon>Pseudomonadota</taxon>
        <taxon>Gammaproteobacteria</taxon>
        <taxon>Oceanospirillales</taxon>
        <taxon>Halomonadaceae</taxon>
        <taxon>Billgrantia</taxon>
    </lineage>
</organism>
<dbReference type="AlphaFoldDB" id="A0A7W0AFW3"/>
<evidence type="ECO:0000313" key="4">
    <source>
        <dbReference type="Proteomes" id="UP000518091"/>
    </source>
</evidence>
<dbReference type="SUPFAM" id="SSF51905">
    <property type="entry name" value="FAD/NAD(P)-binding domain"/>
    <property type="match status" value="1"/>
</dbReference>
<dbReference type="Pfam" id="PF13450">
    <property type="entry name" value="NAD_binding_8"/>
    <property type="match status" value="1"/>
</dbReference>
<gene>
    <name evidence="2" type="ORF">H1D44_19785</name>
    <name evidence="3" type="ORF">HOP48_00050</name>
</gene>
<name>A0A7W0AFW3_9GAMM</name>
<proteinExistence type="predicted"/>
<evidence type="ECO:0000256" key="1">
    <source>
        <dbReference type="SAM" id="MobiDB-lite"/>
    </source>
</evidence>
<reference evidence="3 5" key="1">
    <citation type="submission" date="2020-05" db="EMBL/GenBank/DDBJ databases">
        <title>Comparative genomic analysis of denitrifying bacteria from Halomonas genus.</title>
        <authorList>
            <person name="Wang L."/>
            <person name="Shao Z."/>
        </authorList>
    </citation>
    <scope>NUCLEOTIDE SEQUENCE [LARGE SCALE GENOMIC DNA]</scope>
    <source>
        <strain evidence="3 5">DSM 17331</strain>
    </source>
</reference>
<dbReference type="Gene3D" id="3.50.50.60">
    <property type="entry name" value="FAD/NAD(P)-binding domain"/>
    <property type="match status" value="1"/>
</dbReference>
<dbReference type="PANTHER" id="PTHR42923:SF20">
    <property type="entry name" value="FLAVIN-CONTAINING AMINE OXIDASEDEHYDROGENASE"/>
    <property type="match status" value="1"/>
</dbReference>
<feature type="region of interest" description="Disordered" evidence="1">
    <location>
        <begin position="558"/>
        <end position="580"/>
    </location>
</feature>
<dbReference type="EMBL" id="JACEFT010000047">
    <property type="protein sequence ID" value="MBA2781120.1"/>
    <property type="molecule type" value="Genomic_DNA"/>
</dbReference>
<keyword evidence="5" id="KW-1185">Reference proteome</keyword>
<dbReference type="EMBL" id="JABFUB010000001">
    <property type="protein sequence ID" value="MCG6659944.1"/>
    <property type="molecule type" value="Genomic_DNA"/>
</dbReference>
<accession>A0A7W0AFW3</accession>
<dbReference type="InterPro" id="IPR050464">
    <property type="entry name" value="Zeta_carotene_desat/Oxidored"/>
</dbReference>
<evidence type="ECO:0000313" key="3">
    <source>
        <dbReference type="EMBL" id="MCG6659944.1"/>
    </source>
</evidence>
<dbReference type="InterPro" id="IPR036188">
    <property type="entry name" value="FAD/NAD-bd_sf"/>
</dbReference>
<dbReference type="PANTHER" id="PTHR42923">
    <property type="entry name" value="PROTOPORPHYRINOGEN OXIDASE"/>
    <property type="match status" value="1"/>
</dbReference>
<comment type="caution">
    <text evidence="2">The sequence shown here is derived from an EMBL/GenBank/DDBJ whole genome shotgun (WGS) entry which is preliminary data.</text>
</comment>
<sequence length="580" mass="64457">MDLAPLRVAIIGGGVSGLSLAYYLQKLGCQKLGDEAAHQIEVTLFERKASLGGNAETVWVDLGNRRLPGKPEMPYRRWADLGVNDVNLATYQRLRTILAELGELEHMKPLENSECYFSHDGGVALTDDRDLVRGVSDPAHELSLVDGGRLAMLIAVVHRSAINLVESRRITPRYTVDDFFDACAAAPAEMLSEAAEQLSATFDWDDPELSARLERIRHTVYYPRISAMYFADDRGPGGMPLQAPFEYYRLQEGGSPPDRRYFEHGAQHWLEALAAHVTGPLTPGPRVEILRGIEVEARLSTQGVTLTERAPGDRRWEADLLIMATHAEDALPLLTFDDDLNESQRELQHILGKVRYTRSFGVCHTSAARLPPNPNLWRTRNIEVRGREDTFHPYRIDYVVNRHQNDAENPCYDRAGLPQFFVSLVDDLNRIPRSEMLDRHAAPPDAPESLAGAGLGAAGYRDRLPAIESALEAKAWTLFKHNVLDADCLEAQAEIERYHQSTARKRFEGQRDLCPLLFAGGWTRGAGLQEQCLEQSAHLVALLLAAPERRLNPLRLAASGGQARQRHSQAGGVAPLPASL</sequence>
<evidence type="ECO:0000313" key="2">
    <source>
        <dbReference type="EMBL" id="MBA2781120.1"/>
    </source>
</evidence>
<dbReference type="Proteomes" id="UP000814353">
    <property type="component" value="Unassembled WGS sequence"/>
</dbReference>
<dbReference type="Proteomes" id="UP000518091">
    <property type="component" value="Unassembled WGS sequence"/>
</dbReference>
<evidence type="ECO:0000313" key="5">
    <source>
        <dbReference type="Proteomes" id="UP000814353"/>
    </source>
</evidence>